<dbReference type="InterPro" id="IPR050229">
    <property type="entry name" value="GlpE_sulfurtransferase"/>
</dbReference>
<dbReference type="CDD" id="cd00158">
    <property type="entry name" value="RHOD"/>
    <property type="match status" value="1"/>
</dbReference>
<dbReference type="GO" id="GO:0016740">
    <property type="term" value="F:transferase activity"/>
    <property type="evidence" value="ECO:0007669"/>
    <property type="project" value="UniProtKB-KW"/>
</dbReference>
<dbReference type="InterPro" id="IPR036873">
    <property type="entry name" value="Rhodanese-like_dom_sf"/>
</dbReference>
<accession>A0A7W5FWH4</accession>
<keyword evidence="1" id="KW-1133">Transmembrane helix</keyword>
<sequence length="178" mass="19166">MKTILYIEQSLKVGEMGGKCWAMRLEPGFKLLFYNARIHFNHWNAVKFILDHIFLIAIVVLSGGALLAPLLTQRGKKATPLEVTQLINRGKATIVDVRDAAAFAGGHLPDAKHIPVAELAKRSGELEKFKSKTIVVVCEKGARAPAAASILGKAGFGDVVALEGGQAAWQSQGLPLKK</sequence>
<dbReference type="SMART" id="SM00450">
    <property type="entry name" value="RHOD"/>
    <property type="match status" value="1"/>
</dbReference>
<dbReference type="SUPFAM" id="SSF52821">
    <property type="entry name" value="Rhodanese/Cell cycle control phosphatase"/>
    <property type="match status" value="1"/>
</dbReference>
<dbReference type="InterPro" id="IPR001763">
    <property type="entry name" value="Rhodanese-like_dom"/>
</dbReference>
<keyword evidence="3" id="KW-0808">Transferase</keyword>
<evidence type="ECO:0000313" key="4">
    <source>
        <dbReference type="Proteomes" id="UP000541535"/>
    </source>
</evidence>
<evidence type="ECO:0000256" key="1">
    <source>
        <dbReference type="SAM" id="Phobius"/>
    </source>
</evidence>
<dbReference type="AlphaFoldDB" id="A0A7W5FWH4"/>
<dbReference type="PANTHER" id="PTHR43031:SF18">
    <property type="entry name" value="RHODANESE-RELATED SULFURTRANSFERASES"/>
    <property type="match status" value="1"/>
</dbReference>
<gene>
    <name evidence="3" type="ORF">FHS03_004956</name>
</gene>
<keyword evidence="1" id="KW-0812">Transmembrane</keyword>
<feature type="domain" description="Rhodanese" evidence="2">
    <location>
        <begin position="88"/>
        <end position="178"/>
    </location>
</feature>
<comment type="caution">
    <text evidence="3">The sequence shown here is derived from an EMBL/GenBank/DDBJ whole genome shotgun (WGS) entry which is preliminary data.</text>
</comment>
<protein>
    <submittedName>
        <fullName evidence="3">Rhodanese-related sulfurtransferase</fullName>
    </submittedName>
</protein>
<proteinExistence type="predicted"/>
<evidence type="ECO:0000259" key="2">
    <source>
        <dbReference type="PROSITE" id="PS50206"/>
    </source>
</evidence>
<dbReference type="EMBL" id="JACHXD010000021">
    <property type="protein sequence ID" value="MBB3121864.1"/>
    <property type="molecule type" value="Genomic_DNA"/>
</dbReference>
<name>A0A7W5FWH4_9BURK</name>
<feature type="transmembrane region" description="Helical" evidence="1">
    <location>
        <begin position="53"/>
        <end position="71"/>
    </location>
</feature>
<evidence type="ECO:0000313" key="3">
    <source>
        <dbReference type="EMBL" id="MBB3121864.1"/>
    </source>
</evidence>
<dbReference type="Proteomes" id="UP000541535">
    <property type="component" value="Unassembled WGS sequence"/>
</dbReference>
<organism evidence="3 4">
    <name type="scientific">Pseudoduganella violacea</name>
    <dbReference type="NCBI Taxonomy" id="1715466"/>
    <lineage>
        <taxon>Bacteria</taxon>
        <taxon>Pseudomonadati</taxon>
        <taxon>Pseudomonadota</taxon>
        <taxon>Betaproteobacteria</taxon>
        <taxon>Burkholderiales</taxon>
        <taxon>Oxalobacteraceae</taxon>
        <taxon>Telluria group</taxon>
        <taxon>Pseudoduganella</taxon>
    </lineage>
</organism>
<keyword evidence="4" id="KW-1185">Reference proteome</keyword>
<keyword evidence="1" id="KW-0472">Membrane</keyword>
<dbReference type="Gene3D" id="3.40.250.10">
    <property type="entry name" value="Rhodanese-like domain"/>
    <property type="match status" value="1"/>
</dbReference>
<dbReference type="PROSITE" id="PS50206">
    <property type="entry name" value="RHODANESE_3"/>
    <property type="match status" value="1"/>
</dbReference>
<reference evidence="3 4" key="1">
    <citation type="submission" date="2020-08" db="EMBL/GenBank/DDBJ databases">
        <title>Genomic Encyclopedia of Type Strains, Phase III (KMG-III): the genomes of soil and plant-associated and newly described type strains.</title>
        <authorList>
            <person name="Whitman W."/>
        </authorList>
    </citation>
    <scope>NUCLEOTIDE SEQUENCE [LARGE SCALE GENOMIC DNA]</scope>
    <source>
        <strain evidence="3 4">CECT 8897</strain>
    </source>
</reference>
<dbReference type="PANTHER" id="PTHR43031">
    <property type="entry name" value="FAD-DEPENDENT OXIDOREDUCTASE"/>
    <property type="match status" value="1"/>
</dbReference>
<dbReference type="Pfam" id="PF00581">
    <property type="entry name" value="Rhodanese"/>
    <property type="match status" value="1"/>
</dbReference>